<keyword evidence="1 6" id="KW-0479">Metal-binding</keyword>
<dbReference type="PRINTS" id="PR00457">
    <property type="entry name" value="ANPEROXIDASE"/>
</dbReference>
<dbReference type="InterPro" id="IPR050783">
    <property type="entry name" value="Oxylipin_biosynth_metab"/>
</dbReference>
<evidence type="ECO:0000256" key="5">
    <source>
        <dbReference type="ARBA" id="ARBA00023004"/>
    </source>
</evidence>
<dbReference type="PANTHER" id="PTHR11903:SF11">
    <property type="entry name" value="ALPHA-DIOXYGENASE 1"/>
    <property type="match status" value="1"/>
</dbReference>
<organism evidence="7 8">
    <name type="scientific">Actinia tenebrosa</name>
    <name type="common">Australian red waratah sea anemone</name>
    <dbReference type="NCBI Taxonomy" id="6105"/>
    <lineage>
        <taxon>Eukaryota</taxon>
        <taxon>Metazoa</taxon>
        <taxon>Cnidaria</taxon>
        <taxon>Anthozoa</taxon>
        <taxon>Hexacorallia</taxon>
        <taxon>Actiniaria</taxon>
        <taxon>Actiniidae</taxon>
        <taxon>Actinia</taxon>
    </lineage>
</organism>
<keyword evidence="7" id="KW-1185">Reference proteome</keyword>
<dbReference type="InterPro" id="IPR010255">
    <property type="entry name" value="Haem_peroxidase_sf"/>
</dbReference>
<evidence type="ECO:0000256" key="4">
    <source>
        <dbReference type="ARBA" id="ARBA00023002"/>
    </source>
</evidence>
<dbReference type="InterPro" id="IPR037120">
    <property type="entry name" value="Haem_peroxidase_sf_animal"/>
</dbReference>
<dbReference type="GO" id="GO:0004601">
    <property type="term" value="F:peroxidase activity"/>
    <property type="evidence" value="ECO:0007669"/>
    <property type="project" value="InterPro"/>
</dbReference>
<dbReference type="GO" id="GO:0006979">
    <property type="term" value="P:response to oxidative stress"/>
    <property type="evidence" value="ECO:0007669"/>
    <property type="project" value="InterPro"/>
</dbReference>
<accession>A0A6P8I6J0</accession>
<dbReference type="FunCoup" id="A0A6P8I6J0">
    <property type="interactions" value="964"/>
</dbReference>
<dbReference type="AlphaFoldDB" id="A0A6P8I6J0"/>
<name>A0A6P8I6J0_ACTTE</name>
<dbReference type="GO" id="GO:0046872">
    <property type="term" value="F:metal ion binding"/>
    <property type="evidence" value="ECO:0007669"/>
    <property type="project" value="UniProtKB-KW"/>
</dbReference>
<evidence type="ECO:0000313" key="8">
    <source>
        <dbReference type="RefSeq" id="XP_031564179.1"/>
    </source>
</evidence>
<protein>
    <submittedName>
        <fullName evidence="8">Alpha-dioxygenase 2-like</fullName>
    </submittedName>
</protein>
<evidence type="ECO:0000256" key="1">
    <source>
        <dbReference type="ARBA" id="ARBA00022723"/>
    </source>
</evidence>
<dbReference type="PANTHER" id="PTHR11903">
    <property type="entry name" value="PROSTAGLANDIN G/H SYNTHASE"/>
    <property type="match status" value="1"/>
</dbReference>
<gene>
    <name evidence="8" type="primary">LOC116299630</name>
</gene>
<keyword evidence="6" id="KW-0349">Heme</keyword>
<dbReference type="GO" id="GO:0020037">
    <property type="term" value="F:heme binding"/>
    <property type="evidence" value="ECO:0007669"/>
    <property type="project" value="InterPro"/>
</dbReference>
<dbReference type="PROSITE" id="PS50292">
    <property type="entry name" value="PEROXIDASE_3"/>
    <property type="match status" value="1"/>
</dbReference>
<dbReference type="Proteomes" id="UP000515163">
    <property type="component" value="Unplaced"/>
</dbReference>
<proteinExistence type="predicted"/>
<reference evidence="8" key="1">
    <citation type="submission" date="2025-08" db="UniProtKB">
        <authorList>
            <consortium name="RefSeq"/>
        </authorList>
    </citation>
    <scope>IDENTIFICATION</scope>
</reference>
<keyword evidence="4" id="KW-0560">Oxidoreductase</keyword>
<dbReference type="OrthoDB" id="823504at2759"/>
<dbReference type="Gene3D" id="1.10.640.10">
    <property type="entry name" value="Haem peroxidase domain superfamily, animal type"/>
    <property type="match status" value="1"/>
</dbReference>
<evidence type="ECO:0000313" key="7">
    <source>
        <dbReference type="Proteomes" id="UP000515163"/>
    </source>
</evidence>
<dbReference type="GeneID" id="116299630"/>
<dbReference type="SUPFAM" id="SSF48113">
    <property type="entry name" value="Heme-dependent peroxidases"/>
    <property type="match status" value="1"/>
</dbReference>
<dbReference type="GO" id="GO:0043005">
    <property type="term" value="C:neuron projection"/>
    <property type="evidence" value="ECO:0007669"/>
    <property type="project" value="TreeGrafter"/>
</dbReference>
<dbReference type="InParanoid" id="A0A6P8I6J0"/>
<dbReference type="GO" id="GO:0016702">
    <property type="term" value="F:oxidoreductase activity, acting on single donors with incorporation of molecular oxygen, incorporation of two atoms of oxygen"/>
    <property type="evidence" value="ECO:0007669"/>
    <property type="project" value="TreeGrafter"/>
</dbReference>
<sequence length="387" mass="44038">MKDGKLKVDDEGFIPTDPKTRIEITGFSNNWWVGLSLLHNAFTHEHNSVCDMLKNKHPSWSDQKIYDTARLIISALIAKIHVVEWTPTILNEKFVKYAVDVEWFGKLAPEVLSALMKNNVTLDPGSVKANIGNPRNFGKNNVPFSLTEEFVAVYRFHSLLPDQIHIRSMDTGAKTGKVYTLPEVTFGKVADVFDQNDIKDILYTFGTENPGQLVLNNYPVTTSDLVIPKHQGGGGLIDLATIDIIRDRERGIPRYNKFRHLLGLQPLVNFTQFDVSPEQVQKLKNIYNNDINQVDLLVGSLAERRPPGFGFGETPFVLFLLMANRRMLTDRFLTDDFKAEYYTQEGIDWVSTQTMKDVLLRAFSHVPKLVDAMKDAETVFFDWKAEK</sequence>
<keyword evidence="5 6" id="KW-0408">Iron</keyword>
<evidence type="ECO:0000256" key="6">
    <source>
        <dbReference type="PIRSR" id="PIRSR619791-2"/>
    </source>
</evidence>
<feature type="binding site" description="axial binding residue" evidence="6">
    <location>
        <position position="157"/>
    </location>
    <ligand>
        <name>heme b</name>
        <dbReference type="ChEBI" id="CHEBI:60344"/>
    </ligand>
    <ligandPart>
        <name>Fe</name>
        <dbReference type="ChEBI" id="CHEBI:18248"/>
    </ligandPart>
</feature>
<dbReference type="InterPro" id="IPR019791">
    <property type="entry name" value="Haem_peroxidase_animal"/>
</dbReference>
<dbReference type="Pfam" id="PF03098">
    <property type="entry name" value="An_peroxidase"/>
    <property type="match status" value="1"/>
</dbReference>
<evidence type="ECO:0000256" key="3">
    <source>
        <dbReference type="ARBA" id="ARBA00022964"/>
    </source>
</evidence>
<dbReference type="GO" id="GO:0006952">
    <property type="term" value="P:defense response"/>
    <property type="evidence" value="ECO:0007669"/>
    <property type="project" value="UniProtKB-KW"/>
</dbReference>
<dbReference type="GO" id="GO:0005737">
    <property type="term" value="C:cytoplasm"/>
    <property type="evidence" value="ECO:0007669"/>
    <property type="project" value="TreeGrafter"/>
</dbReference>
<evidence type="ECO:0000256" key="2">
    <source>
        <dbReference type="ARBA" id="ARBA00022821"/>
    </source>
</evidence>
<dbReference type="GO" id="GO:0004666">
    <property type="term" value="F:prostaglandin-endoperoxide synthase activity"/>
    <property type="evidence" value="ECO:0007669"/>
    <property type="project" value="TreeGrafter"/>
</dbReference>
<keyword evidence="2" id="KW-0611">Plant defense</keyword>
<keyword evidence="3" id="KW-0223">Dioxygenase</keyword>
<dbReference type="GO" id="GO:0019371">
    <property type="term" value="P:cyclooxygenase pathway"/>
    <property type="evidence" value="ECO:0007669"/>
    <property type="project" value="TreeGrafter"/>
</dbReference>
<dbReference type="RefSeq" id="XP_031564179.1">
    <property type="nucleotide sequence ID" value="XM_031708319.1"/>
</dbReference>
<dbReference type="KEGG" id="aten:116299630"/>